<sequence>MRTESRSSSTLQILDVDDSPVPTGEIGEICIRTDEPDSVLRHLPQRPGSRRSWCGWYHSGDRGRLDASGLLRFSGPYRQYGPPVR</sequence>
<keyword evidence="3" id="KW-1185">Reference proteome</keyword>
<dbReference type="OrthoDB" id="2644916at2"/>
<reference evidence="2 3" key="1">
    <citation type="submission" date="2017-02" db="EMBL/GenBank/DDBJ databases">
        <title>The new phylogeny of genus Mycobacterium.</title>
        <authorList>
            <person name="Tortoli E."/>
            <person name="Trovato A."/>
            <person name="Cirillo D.M."/>
        </authorList>
    </citation>
    <scope>NUCLEOTIDE SEQUENCE [LARGE SCALE GENOMIC DNA]</scope>
    <source>
        <strain evidence="2 3">RW6</strain>
    </source>
</reference>
<accession>A0A1X0A8V2</accession>
<dbReference type="EMBL" id="MVHF01000050">
    <property type="protein sequence ID" value="ORA26298.1"/>
    <property type="molecule type" value="Genomic_DNA"/>
</dbReference>
<gene>
    <name evidence="2" type="ORF">BST13_32075</name>
</gene>
<dbReference type="Gene3D" id="3.40.50.12780">
    <property type="entry name" value="N-terminal domain of ligase-like"/>
    <property type="match status" value="1"/>
</dbReference>
<comment type="caution">
    <text evidence="2">The sequence shown here is derived from an EMBL/GenBank/DDBJ whole genome shotgun (WGS) entry which is preliminary data.</text>
</comment>
<protein>
    <submittedName>
        <fullName evidence="2">Uncharacterized protein</fullName>
    </submittedName>
</protein>
<evidence type="ECO:0000313" key="2">
    <source>
        <dbReference type="EMBL" id="ORA26298.1"/>
    </source>
</evidence>
<evidence type="ECO:0000313" key="3">
    <source>
        <dbReference type="Proteomes" id="UP000192448"/>
    </source>
</evidence>
<evidence type="ECO:0000256" key="1">
    <source>
        <dbReference type="SAM" id="MobiDB-lite"/>
    </source>
</evidence>
<feature type="compositionally biased region" description="Polar residues" evidence="1">
    <location>
        <begin position="1"/>
        <end position="12"/>
    </location>
</feature>
<dbReference type="AlphaFoldDB" id="A0A1X0A8V2"/>
<dbReference type="InterPro" id="IPR042099">
    <property type="entry name" value="ANL_N_sf"/>
</dbReference>
<feature type="region of interest" description="Disordered" evidence="1">
    <location>
        <begin position="1"/>
        <end position="20"/>
    </location>
</feature>
<name>A0A1X0A8V2_9MYCO</name>
<dbReference type="Proteomes" id="UP000192448">
    <property type="component" value="Unassembled WGS sequence"/>
</dbReference>
<dbReference type="SUPFAM" id="SSF56801">
    <property type="entry name" value="Acetyl-CoA synthetase-like"/>
    <property type="match status" value="1"/>
</dbReference>
<proteinExistence type="predicted"/>
<organism evidence="2 3">
    <name type="scientific">Mycobacterium aquaticum</name>
    <dbReference type="NCBI Taxonomy" id="1927124"/>
    <lineage>
        <taxon>Bacteria</taxon>
        <taxon>Bacillati</taxon>
        <taxon>Actinomycetota</taxon>
        <taxon>Actinomycetes</taxon>
        <taxon>Mycobacteriales</taxon>
        <taxon>Mycobacteriaceae</taxon>
        <taxon>Mycobacterium</taxon>
    </lineage>
</organism>
<dbReference type="STRING" id="1927124.BST13_32075"/>